<dbReference type="PROSITE" id="PS50930">
    <property type="entry name" value="HTH_LYTTR"/>
    <property type="match status" value="1"/>
</dbReference>
<keyword evidence="2" id="KW-0238">DNA-binding</keyword>
<feature type="domain" description="HTH LytTR-type" evidence="1">
    <location>
        <begin position="132"/>
        <end position="223"/>
    </location>
</feature>
<sequence length="230" mass="27227">MRSCVLIAKKERDWSSLRQALLRVNVFLEILSLDNLGEAVDYIPFDTHFLCVEIIEELPAIENLYALQRAYSSSYIILISPHKVQAYTVVKLQLFHFLSYPLQDLELKNCLQKIGRQVRDKIRIRSYQDYRYILLTDILFLKADNNTTEFYLRKKQRIYGFKTLKTYQNRLPSNFLRIHKSYMVNASKICRIHFGKQTCEVKGHNHPLPFSKSYRASMQALNECLKKESY</sequence>
<reference evidence="2 3" key="1">
    <citation type="submission" date="2023-08" db="EMBL/GenBank/DDBJ databases">
        <title>Mesonia sp. MT50, isolated from deep-sea sediment of the Mariana Trench.</title>
        <authorList>
            <person name="Fu H."/>
        </authorList>
    </citation>
    <scope>NUCLEOTIDE SEQUENCE [LARGE SCALE GENOMIC DNA]</scope>
    <source>
        <strain evidence="2 3">MT50</strain>
    </source>
</reference>
<gene>
    <name evidence="2" type="ORF">RBU60_11820</name>
</gene>
<keyword evidence="3" id="KW-1185">Reference proteome</keyword>
<accession>A0ABU1A3P8</accession>
<dbReference type="InterPro" id="IPR007492">
    <property type="entry name" value="LytTR_DNA-bd_dom"/>
</dbReference>
<dbReference type="Proteomes" id="UP001230915">
    <property type="component" value="Unassembled WGS sequence"/>
</dbReference>
<comment type="caution">
    <text evidence="2">The sequence shown here is derived from an EMBL/GenBank/DDBJ whole genome shotgun (WGS) entry which is preliminary data.</text>
</comment>
<protein>
    <submittedName>
        <fullName evidence="2">LytTR family transcriptional regulator DNA-binding domain-containing protein</fullName>
    </submittedName>
</protein>
<dbReference type="InterPro" id="IPR046947">
    <property type="entry name" value="LytR-like"/>
</dbReference>
<dbReference type="Gene3D" id="2.40.50.1020">
    <property type="entry name" value="LytTr DNA-binding domain"/>
    <property type="match status" value="1"/>
</dbReference>
<organism evidence="2 3">
    <name type="scientific">Mesonia profundi</name>
    <dbReference type="NCBI Taxonomy" id="3070998"/>
    <lineage>
        <taxon>Bacteria</taxon>
        <taxon>Pseudomonadati</taxon>
        <taxon>Bacteroidota</taxon>
        <taxon>Flavobacteriia</taxon>
        <taxon>Flavobacteriales</taxon>
        <taxon>Flavobacteriaceae</taxon>
        <taxon>Mesonia</taxon>
    </lineage>
</organism>
<dbReference type="PANTHER" id="PTHR37299">
    <property type="entry name" value="TRANSCRIPTIONAL REGULATOR-RELATED"/>
    <property type="match status" value="1"/>
</dbReference>
<evidence type="ECO:0000313" key="3">
    <source>
        <dbReference type="Proteomes" id="UP001230915"/>
    </source>
</evidence>
<dbReference type="RefSeq" id="WP_308865259.1">
    <property type="nucleotide sequence ID" value="NZ_JAVHUL010000036.1"/>
</dbReference>
<evidence type="ECO:0000313" key="2">
    <source>
        <dbReference type="EMBL" id="MDQ7918265.1"/>
    </source>
</evidence>
<dbReference type="Pfam" id="PF04397">
    <property type="entry name" value="LytTR"/>
    <property type="match status" value="1"/>
</dbReference>
<name>A0ABU1A3P8_9FLAO</name>
<proteinExistence type="predicted"/>
<dbReference type="EMBL" id="JAVHUL010000036">
    <property type="protein sequence ID" value="MDQ7918265.1"/>
    <property type="molecule type" value="Genomic_DNA"/>
</dbReference>
<dbReference type="GO" id="GO:0003677">
    <property type="term" value="F:DNA binding"/>
    <property type="evidence" value="ECO:0007669"/>
    <property type="project" value="UniProtKB-KW"/>
</dbReference>
<dbReference type="PANTHER" id="PTHR37299:SF1">
    <property type="entry name" value="STAGE 0 SPORULATION PROTEIN A HOMOLOG"/>
    <property type="match status" value="1"/>
</dbReference>
<dbReference type="SMART" id="SM00850">
    <property type="entry name" value="LytTR"/>
    <property type="match status" value="1"/>
</dbReference>
<evidence type="ECO:0000259" key="1">
    <source>
        <dbReference type="PROSITE" id="PS50930"/>
    </source>
</evidence>